<comment type="caution">
    <text evidence="1">The sequence shown here is derived from an EMBL/GenBank/DDBJ whole genome shotgun (WGS) entry which is preliminary data.</text>
</comment>
<proteinExistence type="predicted"/>
<dbReference type="Proteomes" id="UP001060170">
    <property type="component" value="Chromosome 5"/>
</dbReference>
<reference evidence="1 2" key="3">
    <citation type="journal article" date="2022" name="Microbiol. Spectr.">
        <title>Folding features and dynamics of 3D genome architecture in plant fungal pathogens.</title>
        <authorList>
            <person name="Xia C."/>
        </authorList>
    </citation>
    <scope>NUCLEOTIDE SEQUENCE [LARGE SCALE GENOMIC DNA]</scope>
    <source>
        <strain evidence="1 2">93-210</strain>
    </source>
</reference>
<evidence type="ECO:0000313" key="1">
    <source>
        <dbReference type="EMBL" id="KAI7955069.1"/>
    </source>
</evidence>
<reference evidence="2" key="2">
    <citation type="journal article" date="2018" name="Mol. Plant Microbe Interact.">
        <title>Genome sequence resources for the wheat stripe rust pathogen (Puccinia striiformis f. sp. tritici) and the barley stripe rust pathogen (Puccinia striiformis f. sp. hordei).</title>
        <authorList>
            <person name="Xia C."/>
            <person name="Wang M."/>
            <person name="Yin C."/>
            <person name="Cornejo O.E."/>
            <person name="Hulbert S.H."/>
            <person name="Chen X."/>
        </authorList>
    </citation>
    <scope>NUCLEOTIDE SEQUENCE [LARGE SCALE GENOMIC DNA]</scope>
    <source>
        <strain evidence="2">93-210</strain>
    </source>
</reference>
<organism evidence="1 2">
    <name type="scientific">Puccinia striiformis f. sp. tritici</name>
    <dbReference type="NCBI Taxonomy" id="168172"/>
    <lineage>
        <taxon>Eukaryota</taxon>
        <taxon>Fungi</taxon>
        <taxon>Dikarya</taxon>
        <taxon>Basidiomycota</taxon>
        <taxon>Pucciniomycotina</taxon>
        <taxon>Pucciniomycetes</taxon>
        <taxon>Pucciniales</taxon>
        <taxon>Pucciniaceae</taxon>
        <taxon>Puccinia</taxon>
    </lineage>
</organism>
<accession>A0ACC0ELJ3</accession>
<reference evidence="2" key="1">
    <citation type="journal article" date="2018" name="BMC Genomics">
        <title>Genomic insights into host adaptation between the wheat stripe rust pathogen (Puccinia striiformis f. sp. tritici) and the barley stripe rust pathogen (Puccinia striiformis f. sp. hordei).</title>
        <authorList>
            <person name="Xia C."/>
            <person name="Wang M."/>
            <person name="Yin C."/>
            <person name="Cornejo O.E."/>
            <person name="Hulbert S.H."/>
            <person name="Chen X."/>
        </authorList>
    </citation>
    <scope>NUCLEOTIDE SEQUENCE [LARGE SCALE GENOMIC DNA]</scope>
    <source>
        <strain evidence="2">93-210</strain>
    </source>
</reference>
<evidence type="ECO:0000313" key="2">
    <source>
        <dbReference type="Proteomes" id="UP001060170"/>
    </source>
</evidence>
<keyword evidence="2" id="KW-1185">Reference proteome</keyword>
<protein>
    <submittedName>
        <fullName evidence="1">Uncharacterized protein</fullName>
    </submittedName>
</protein>
<dbReference type="EMBL" id="CM045869">
    <property type="protein sequence ID" value="KAI7955069.1"/>
    <property type="molecule type" value="Genomic_DNA"/>
</dbReference>
<name>A0ACC0ELJ3_9BASI</name>
<sequence>MEKTGDGDKLIYNSEASGSIYDPDNHINSSSETNTQVKNHRKNKDDLIHDFKSMICLLKEDVL</sequence>
<gene>
    <name evidence="1" type="ORF">MJO28_005469</name>
</gene>